<sequence>MNFSGRNDAASANMKPIQVKLVLLGESAVGKSSIVLRFVNNEYQDNKEPTIGAAFLTQRCKLDDRIIKFEIWDTAGQERFHSLAPMYYRNAQAAVIVYDITKPASLEKAKTWVKELQRQANPNIVIALVGNKIDLANNRSVPYEEAEAYANENGLLFFEASAKTGTNIIEVFTELAKKIPYEQILANNKTLNSRTNGQGDNGRVNLNESENNNQDGGQCNC</sequence>
<keyword evidence="1" id="KW-0547">Nucleotide-binding</keyword>
<evidence type="ECO:0000313" key="4">
    <source>
        <dbReference type="Proteomes" id="UP000193944"/>
    </source>
</evidence>
<dbReference type="PRINTS" id="PR00449">
    <property type="entry name" value="RASTRNSFRMNG"/>
</dbReference>
<dbReference type="SMART" id="SM00174">
    <property type="entry name" value="RHO"/>
    <property type="match status" value="1"/>
</dbReference>
<dbReference type="InterPro" id="IPR027417">
    <property type="entry name" value="P-loop_NTPase"/>
</dbReference>
<dbReference type="InterPro" id="IPR001806">
    <property type="entry name" value="Small_GTPase"/>
</dbReference>
<dbReference type="AlphaFoldDB" id="A0A1Y1XRD6"/>
<dbReference type="SMART" id="SM00176">
    <property type="entry name" value="RAN"/>
    <property type="match status" value="1"/>
</dbReference>
<dbReference type="Proteomes" id="UP000193944">
    <property type="component" value="Unassembled WGS sequence"/>
</dbReference>
<dbReference type="NCBIfam" id="TIGR00231">
    <property type="entry name" value="small_GTP"/>
    <property type="match status" value="1"/>
</dbReference>
<reference evidence="3 4" key="2">
    <citation type="submission" date="2016-08" db="EMBL/GenBank/DDBJ databases">
        <title>Pervasive Adenine N6-methylation of Active Genes in Fungi.</title>
        <authorList>
            <consortium name="DOE Joint Genome Institute"/>
            <person name="Mondo S.J."/>
            <person name="Dannebaum R.O."/>
            <person name="Kuo R.C."/>
            <person name="Labutti K."/>
            <person name="Haridas S."/>
            <person name="Kuo A."/>
            <person name="Salamov A."/>
            <person name="Ahrendt S.R."/>
            <person name="Lipzen A."/>
            <person name="Sullivan W."/>
            <person name="Andreopoulos W.B."/>
            <person name="Clum A."/>
            <person name="Lindquist E."/>
            <person name="Daum C."/>
            <person name="Ramamoorthy G.K."/>
            <person name="Gryganskyi A."/>
            <person name="Culley D."/>
            <person name="Magnuson J.K."/>
            <person name="James T.Y."/>
            <person name="O'Malley M.A."/>
            <person name="Stajich J.E."/>
            <person name="Spatafora J.W."/>
            <person name="Visel A."/>
            <person name="Grigoriev I.V."/>
        </authorList>
    </citation>
    <scope>NUCLEOTIDE SEQUENCE [LARGE SCALE GENOMIC DNA]</scope>
    <source>
        <strain evidence="3 4">S4</strain>
    </source>
</reference>
<dbReference type="PROSITE" id="PS51419">
    <property type="entry name" value="RAB"/>
    <property type="match status" value="1"/>
</dbReference>
<dbReference type="SMART" id="SM00173">
    <property type="entry name" value="RAS"/>
    <property type="match status" value="1"/>
</dbReference>
<dbReference type="SMART" id="SM00175">
    <property type="entry name" value="RAB"/>
    <property type="match status" value="1"/>
</dbReference>
<dbReference type="PROSITE" id="PS51421">
    <property type="entry name" value="RAS"/>
    <property type="match status" value="1"/>
</dbReference>
<feature type="region of interest" description="Disordered" evidence="2">
    <location>
        <begin position="191"/>
        <end position="221"/>
    </location>
</feature>
<protein>
    <submittedName>
        <fullName evidence="3">Ras-domain-containing protein</fullName>
    </submittedName>
</protein>
<comment type="caution">
    <text evidence="3">The sequence shown here is derived from an EMBL/GenBank/DDBJ whole genome shotgun (WGS) entry which is preliminary data.</text>
</comment>
<dbReference type="FunFam" id="3.40.50.300:FF:001536">
    <property type="entry name" value="Probable VPS21-Rab5-like GTPase involved in vacuolar protein sorting"/>
    <property type="match status" value="1"/>
</dbReference>
<dbReference type="GO" id="GO:0005525">
    <property type="term" value="F:GTP binding"/>
    <property type="evidence" value="ECO:0007669"/>
    <property type="project" value="InterPro"/>
</dbReference>
<accession>A0A1Y1XRD6</accession>
<evidence type="ECO:0000256" key="2">
    <source>
        <dbReference type="SAM" id="MobiDB-lite"/>
    </source>
</evidence>
<dbReference type="Pfam" id="PF00071">
    <property type="entry name" value="Ras"/>
    <property type="match status" value="1"/>
</dbReference>
<dbReference type="InterPro" id="IPR005225">
    <property type="entry name" value="Small_GTP-bd"/>
</dbReference>
<dbReference type="SUPFAM" id="SSF52540">
    <property type="entry name" value="P-loop containing nucleoside triphosphate hydrolases"/>
    <property type="match status" value="1"/>
</dbReference>
<keyword evidence="4" id="KW-1185">Reference proteome</keyword>
<dbReference type="EMBL" id="MCFG01000001">
    <property type="protein sequence ID" value="ORX88293.1"/>
    <property type="molecule type" value="Genomic_DNA"/>
</dbReference>
<evidence type="ECO:0000313" key="3">
    <source>
        <dbReference type="EMBL" id="ORX88293.1"/>
    </source>
</evidence>
<proteinExistence type="predicted"/>
<dbReference type="PANTHER" id="PTHR47978">
    <property type="match status" value="1"/>
</dbReference>
<gene>
    <name evidence="3" type="ORF">BCR32DRAFT_227433</name>
</gene>
<dbReference type="STRING" id="1754192.A0A1Y1XRD6"/>
<dbReference type="OrthoDB" id="63533at2759"/>
<evidence type="ECO:0000256" key="1">
    <source>
        <dbReference type="ARBA" id="ARBA00022741"/>
    </source>
</evidence>
<dbReference type="Gene3D" id="3.40.50.300">
    <property type="entry name" value="P-loop containing nucleotide triphosphate hydrolases"/>
    <property type="match status" value="1"/>
</dbReference>
<name>A0A1Y1XRD6_9FUNG</name>
<dbReference type="CDD" id="cd01860">
    <property type="entry name" value="Rab5_related"/>
    <property type="match status" value="1"/>
</dbReference>
<reference evidence="3 4" key="1">
    <citation type="submission" date="2016-08" db="EMBL/GenBank/DDBJ databases">
        <title>A Parts List for Fungal Cellulosomes Revealed by Comparative Genomics.</title>
        <authorList>
            <consortium name="DOE Joint Genome Institute"/>
            <person name="Haitjema C.H."/>
            <person name="Gilmore S.P."/>
            <person name="Henske J.K."/>
            <person name="Solomon K.V."/>
            <person name="De Groot R."/>
            <person name="Kuo A."/>
            <person name="Mondo S.J."/>
            <person name="Salamov A.A."/>
            <person name="Labutti K."/>
            <person name="Zhao Z."/>
            <person name="Chiniquy J."/>
            <person name="Barry K."/>
            <person name="Brewer H.M."/>
            <person name="Purvine S.O."/>
            <person name="Wright A.T."/>
            <person name="Boxma B."/>
            <person name="Van Alen T."/>
            <person name="Hackstein J.H."/>
            <person name="Baker S.E."/>
            <person name="Grigoriev I.V."/>
            <person name="O'Malley M.A."/>
        </authorList>
    </citation>
    <scope>NUCLEOTIDE SEQUENCE [LARGE SCALE GENOMIC DNA]</scope>
    <source>
        <strain evidence="3 4">S4</strain>
    </source>
</reference>
<dbReference type="GO" id="GO:0003924">
    <property type="term" value="F:GTPase activity"/>
    <property type="evidence" value="ECO:0007669"/>
    <property type="project" value="InterPro"/>
</dbReference>
<organism evidence="3 4">
    <name type="scientific">Anaeromyces robustus</name>
    <dbReference type="NCBI Taxonomy" id="1754192"/>
    <lineage>
        <taxon>Eukaryota</taxon>
        <taxon>Fungi</taxon>
        <taxon>Fungi incertae sedis</taxon>
        <taxon>Chytridiomycota</taxon>
        <taxon>Chytridiomycota incertae sedis</taxon>
        <taxon>Neocallimastigomycetes</taxon>
        <taxon>Neocallimastigales</taxon>
        <taxon>Neocallimastigaceae</taxon>
        <taxon>Anaeromyces</taxon>
    </lineage>
</organism>
<dbReference type="PROSITE" id="PS51420">
    <property type="entry name" value="RHO"/>
    <property type="match status" value="1"/>
</dbReference>